<dbReference type="Gene3D" id="1.50.10.150">
    <property type="entry name" value="Voltage-dependent anion channel"/>
    <property type="match status" value="1"/>
</dbReference>
<dbReference type="Proteomes" id="UP001590951">
    <property type="component" value="Unassembled WGS sequence"/>
</dbReference>
<evidence type="ECO:0000256" key="3">
    <source>
        <dbReference type="ARBA" id="ARBA00022989"/>
    </source>
</evidence>
<evidence type="ECO:0000313" key="6">
    <source>
        <dbReference type="EMBL" id="KAL2058447.1"/>
    </source>
</evidence>
<dbReference type="Pfam" id="PF03595">
    <property type="entry name" value="SLAC1"/>
    <property type="match status" value="1"/>
</dbReference>
<accession>A0ABR4BKW3</accession>
<sequence length="115" mass="12375">MTPARILPIFPIMLSGTVAAVISLSQPPHYAIPILLAGTTFHSLGILLSTFMYSNYIGRLMSFGLPKPNTIPGMFIIIGPPSFTGLTFIGMANAAIKVFPETFVVGTSGCLRRRF</sequence>
<keyword evidence="2 5" id="KW-0812">Transmembrane</keyword>
<evidence type="ECO:0000256" key="2">
    <source>
        <dbReference type="ARBA" id="ARBA00022692"/>
    </source>
</evidence>
<evidence type="ECO:0000256" key="1">
    <source>
        <dbReference type="ARBA" id="ARBA00004141"/>
    </source>
</evidence>
<keyword evidence="4 5" id="KW-0472">Membrane</keyword>
<keyword evidence="3 5" id="KW-1133">Transmembrane helix</keyword>
<dbReference type="InterPro" id="IPR030185">
    <property type="entry name" value="Mae1"/>
</dbReference>
<comment type="subcellular location">
    <subcellularLocation>
        <location evidence="1">Membrane</location>
        <topology evidence="1">Multi-pass membrane protein</topology>
    </subcellularLocation>
</comment>
<dbReference type="EMBL" id="JBHFEH010000002">
    <property type="protein sequence ID" value="KAL2058447.1"/>
    <property type="molecule type" value="Genomic_DNA"/>
</dbReference>
<feature type="transmembrane region" description="Helical" evidence="5">
    <location>
        <begin position="30"/>
        <end position="53"/>
    </location>
</feature>
<proteinExistence type="predicted"/>
<organism evidence="6 7">
    <name type="scientific">Lepraria finkii</name>
    <dbReference type="NCBI Taxonomy" id="1340010"/>
    <lineage>
        <taxon>Eukaryota</taxon>
        <taxon>Fungi</taxon>
        <taxon>Dikarya</taxon>
        <taxon>Ascomycota</taxon>
        <taxon>Pezizomycotina</taxon>
        <taxon>Lecanoromycetes</taxon>
        <taxon>OSLEUM clade</taxon>
        <taxon>Lecanoromycetidae</taxon>
        <taxon>Lecanorales</taxon>
        <taxon>Lecanorineae</taxon>
        <taxon>Stereocaulaceae</taxon>
        <taxon>Lepraria</taxon>
    </lineage>
</organism>
<evidence type="ECO:0000256" key="5">
    <source>
        <dbReference type="SAM" id="Phobius"/>
    </source>
</evidence>
<evidence type="ECO:0000313" key="7">
    <source>
        <dbReference type="Proteomes" id="UP001590951"/>
    </source>
</evidence>
<dbReference type="PANTHER" id="PTHR31162">
    <property type="entry name" value="MALIC ACID TRANSPORT PROTEIN-RELATED"/>
    <property type="match status" value="1"/>
</dbReference>
<keyword evidence="7" id="KW-1185">Reference proteome</keyword>
<name>A0ABR4BKW3_9LECA</name>
<evidence type="ECO:0000256" key="4">
    <source>
        <dbReference type="ARBA" id="ARBA00023136"/>
    </source>
</evidence>
<protein>
    <submittedName>
        <fullName evidence="6">Uncharacterized protein</fullName>
    </submittedName>
</protein>
<reference evidence="6 7" key="1">
    <citation type="submission" date="2024-09" db="EMBL/GenBank/DDBJ databases">
        <title>Rethinking Asexuality: The Enigmatic Case of Functional Sexual Genes in Lepraria (Stereocaulaceae).</title>
        <authorList>
            <person name="Doellman M."/>
            <person name="Sun Y."/>
            <person name="Barcenas-Pena A."/>
            <person name="Lumbsch H.T."/>
            <person name="Grewe F."/>
        </authorList>
    </citation>
    <scope>NUCLEOTIDE SEQUENCE [LARGE SCALE GENOMIC DNA]</scope>
    <source>
        <strain evidence="6 7">Grewe 0041</strain>
    </source>
</reference>
<dbReference type="InterPro" id="IPR038665">
    <property type="entry name" value="Voltage-dep_anion_channel_sf"/>
</dbReference>
<dbReference type="PANTHER" id="PTHR31162:SF1">
    <property type="entry name" value="TRANSPORTER_MALIC ACID TRANSPORT PROTEIN, PUTATIVE (AFU_ORTHOLOGUE AFUA_2G17660)-RELATED"/>
    <property type="match status" value="1"/>
</dbReference>
<gene>
    <name evidence="6" type="ORF">ABVK25_001175</name>
</gene>
<comment type="caution">
    <text evidence="6">The sequence shown here is derived from an EMBL/GenBank/DDBJ whole genome shotgun (WGS) entry which is preliminary data.</text>
</comment>
<feature type="transmembrane region" description="Helical" evidence="5">
    <location>
        <begin position="74"/>
        <end position="96"/>
    </location>
</feature>
<dbReference type="InterPro" id="IPR004695">
    <property type="entry name" value="SLAC1/Mae1/Ssu1/TehA"/>
</dbReference>
<feature type="transmembrane region" description="Helical" evidence="5">
    <location>
        <begin position="7"/>
        <end position="24"/>
    </location>
</feature>